<dbReference type="Proteomes" id="UP000268535">
    <property type="component" value="Unassembled WGS sequence"/>
</dbReference>
<name>A0A4P9WSR4_9FUNG</name>
<evidence type="ECO:0000256" key="1">
    <source>
        <dbReference type="SAM" id="MobiDB-lite"/>
    </source>
</evidence>
<dbReference type="EMBL" id="ML010142">
    <property type="protein sequence ID" value="RKO96269.1"/>
    <property type="molecule type" value="Genomic_DNA"/>
</dbReference>
<protein>
    <submittedName>
        <fullName evidence="3">Uncharacterized protein</fullName>
    </submittedName>
</protein>
<feature type="signal peptide" evidence="2">
    <location>
        <begin position="1"/>
        <end position="27"/>
    </location>
</feature>
<evidence type="ECO:0000313" key="5">
    <source>
        <dbReference type="Proteomes" id="UP000268535"/>
    </source>
</evidence>
<reference evidence="5 6" key="1">
    <citation type="journal article" date="2018" name="Nat. Microbiol.">
        <title>Leveraging single-cell genomics to expand the fungal tree of life.</title>
        <authorList>
            <person name="Ahrendt S.R."/>
            <person name="Quandt C.A."/>
            <person name="Ciobanu D."/>
            <person name="Clum A."/>
            <person name="Salamov A."/>
            <person name="Andreopoulos B."/>
            <person name="Cheng J.F."/>
            <person name="Woyke T."/>
            <person name="Pelin A."/>
            <person name="Henrissat B."/>
            <person name="Reynolds N.K."/>
            <person name="Benny G.L."/>
            <person name="Smith M.E."/>
            <person name="James T.Y."/>
            <person name="Grigoriev I.V."/>
        </authorList>
    </citation>
    <scope>NUCLEOTIDE SEQUENCE [LARGE SCALE GENOMIC DNA]</scope>
    <source>
        <strain evidence="5 6">ATCC 52028</strain>
    </source>
</reference>
<gene>
    <name evidence="3" type="ORF">CAUPRSCDRAFT_12037</name>
    <name evidence="4" type="ORF">CXG81DRAFT_21170</name>
</gene>
<feature type="compositionally biased region" description="Polar residues" evidence="1">
    <location>
        <begin position="189"/>
        <end position="209"/>
    </location>
</feature>
<evidence type="ECO:0000313" key="4">
    <source>
        <dbReference type="EMBL" id="RKO98627.1"/>
    </source>
</evidence>
<feature type="region of interest" description="Disordered" evidence="1">
    <location>
        <begin position="71"/>
        <end position="90"/>
    </location>
</feature>
<feature type="chain" id="PRO_5033442388" evidence="2">
    <location>
        <begin position="28"/>
        <end position="267"/>
    </location>
</feature>
<feature type="compositionally biased region" description="Polar residues" evidence="1">
    <location>
        <begin position="74"/>
        <end position="85"/>
    </location>
</feature>
<evidence type="ECO:0000313" key="6">
    <source>
        <dbReference type="Proteomes" id="UP000274922"/>
    </source>
</evidence>
<reference evidence="4" key="2">
    <citation type="submission" date="2018-04" db="EMBL/GenBank/DDBJ databases">
        <title>Leveraging single-cell genomics to expand the Fungal Tree of Life.</title>
        <authorList>
            <consortium name="DOE Joint Genome Institute"/>
            <person name="Ahrendt S.R."/>
            <person name="Quandt C.A."/>
            <person name="Ciobanu D."/>
            <person name="Clum A."/>
            <person name="Salamov A."/>
            <person name="Andreopoulos B."/>
            <person name="Cheng J.-F."/>
            <person name="Woyke T."/>
            <person name="Pelin A."/>
            <person name="Henrissat B."/>
            <person name="Benny G.L."/>
            <person name="Smith M.E."/>
            <person name="James T.Y."/>
            <person name="Grigoriev I.V."/>
        </authorList>
    </citation>
    <scope>NUCLEOTIDE SEQUENCE</scope>
    <source>
        <strain evidence="4">ATCC 52028</strain>
    </source>
</reference>
<keyword evidence="2" id="KW-0732">Signal</keyword>
<sequence>MQLLVWRREGLLPFLLQVFLKCLLVTAIPVQQQTVDYQKIFTFPQTRDVSSHRPFGPIAFEDTVKLSPSLGDVKNQNSGAATGSNLAADGRDTGPFSANKYFKPVYQPHLWAESHAGPAVWPPTQNDLQHPNSGAATSINLAPAGGNIEPFLTNEPFFGNSQPAMRGEDIDIDSLTRDELEQHLWPDSESGSFVPSNNPTADDSTNGGASVTMQYYPHFGPIDYEEAVKPPRLSPGSGGSPVNFLPLAFDSIKGPEGSIAKALKRGR</sequence>
<evidence type="ECO:0000313" key="3">
    <source>
        <dbReference type="EMBL" id="RKO96269.1"/>
    </source>
</evidence>
<reference evidence="3" key="3">
    <citation type="submission" date="2018-08" db="EMBL/GenBank/DDBJ databases">
        <title>Leveraging single-cell genomics to expand the Fungal Tree of Life.</title>
        <authorList>
            <consortium name="DOE Joint Genome Institute"/>
            <person name="Ahrendt S.R."/>
            <person name="Quandt C.A."/>
            <person name="Ciobanu D."/>
            <person name="Clum A."/>
            <person name="Salamov A."/>
            <person name="Andreopoulos B."/>
            <person name="Cheng J.-F."/>
            <person name="Woyke T."/>
            <person name="Pelin A."/>
            <person name="Henrissat B."/>
            <person name="Reynolds N."/>
            <person name="Benny G.L."/>
            <person name="Smith M.E."/>
            <person name="James T.Y."/>
            <person name="Grigoriev I.V."/>
        </authorList>
    </citation>
    <scope>NUCLEOTIDE SEQUENCE</scope>
    <source>
        <strain evidence="3">ATCC 52028</strain>
    </source>
</reference>
<evidence type="ECO:0000256" key="2">
    <source>
        <dbReference type="SAM" id="SignalP"/>
    </source>
</evidence>
<dbReference type="EMBL" id="ML014389">
    <property type="protein sequence ID" value="RKO98627.1"/>
    <property type="molecule type" value="Genomic_DNA"/>
</dbReference>
<feature type="region of interest" description="Disordered" evidence="1">
    <location>
        <begin position="186"/>
        <end position="209"/>
    </location>
</feature>
<dbReference type="Proteomes" id="UP000274922">
    <property type="component" value="Unassembled WGS sequence"/>
</dbReference>
<proteinExistence type="predicted"/>
<accession>A0A4P9WSR4</accession>
<keyword evidence="6" id="KW-1185">Reference proteome</keyword>
<dbReference type="AlphaFoldDB" id="A0A4P9WSR4"/>
<organism evidence="3 5">
    <name type="scientific">Caulochytrium protostelioides</name>
    <dbReference type="NCBI Taxonomy" id="1555241"/>
    <lineage>
        <taxon>Eukaryota</taxon>
        <taxon>Fungi</taxon>
        <taxon>Fungi incertae sedis</taxon>
        <taxon>Chytridiomycota</taxon>
        <taxon>Chytridiomycota incertae sedis</taxon>
        <taxon>Chytridiomycetes</taxon>
        <taxon>Caulochytriales</taxon>
        <taxon>Caulochytriaceae</taxon>
        <taxon>Caulochytrium</taxon>
    </lineage>
</organism>